<dbReference type="Gene3D" id="1.10.1660.80">
    <property type="match status" value="1"/>
</dbReference>
<dbReference type="Proteomes" id="UP000663874">
    <property type="component" value="Unassembled WGS sequence"/>
</dbReference>
<evidence type="ECO:0000313" key="2">
    <source>
        <dbReference type="Proteomes" id="UP000663874"/>
    </source>
</evidence>
<evidence type="ECO:0008006" key="3">
    <source>
        <dbReference type="Google" id="ProtNLM"/>
    </source>
</evidence>
<dbReference type="PANTHER" id="PTHR37466:SF1">
    <property type="entry name" value="SLR1628 PROTEIN"/>
    <property type="match status" value="1"/>
</dbReference>
<sequence length="78" mass="8797">MDNKPQKNVLGTDLQLCGCNPNTGFFRDGFSFTKQQGNDLSTPNLEHQFPGLKEGDRWCLCISRWIEAMKVQKAPPVV</sequence>
<proteinExistence type="predicted"/>
<dbReference type="AlphaFoldDB" id="A0A820FA91"/>
<dbReference type="Pfam" id="PF09996">
    <property type="entry name" value="DUF2237"/>
    <property type="match status" value="2"/>
</dbReference>
<feature type="non-terminal residue" evidence="1">
    <location>
        <position position="1"/>
    </location>
</feature>
<evidence type="ECO:0000313" key="1">
    <source>
        <dbReference type="EMBL" id="CAF4258075.1"/>
    </source>
</evidence>
<name>A0A820FA91_9BILA</name>
<dbReference type="PANTHER" id="PTHR37466">
    <property type="entry name" value="SLR1628 PROTEIN"/>
    <property type="match status" value="1"/>
</dbReference>
<dbReference type="EMBL" id="CAJOBE010023633">
    <property type="protein sequence ID" value="CAF4258075.1"/>
    <property type="molecule type" value="Genomic_DNA"/>
</dbReference>
<dbReference type="InterPro" id="IPR018714">
    <property type="entry name" value="DUF2237"/>
</dbReference>
<comment type="caution">
    <text evidence="1">The sequence shown here is derived from an EMBL/GenBank/DDBJ whole genome shotgun (WGS) entry which is preliminary data.</text>
</comment>
<organism evidence="1 2">
    <name type="scientific">Rotaria sordida</name>
    <dbReference type="NCBI Taxonomy" id="392033"/>
    <lineage>
        <taxon>Eukaryota</taxon>
        <taxon>Metazoa</taxon>
        <taxon>Spiralia</taxon>
        <taxon>Gnathifera</taxon>
        <taxon>Rotifera</taxon>
        <taxon>Eurotatoria</taxon>
        <taxon>Bdelloidea</taxon>
        <taxon>Philodinida</taxon>
        <taxon>Philodinidae</taxon>
        <taxon>Rotaria</taxon>
    </lineage>
</organism>
<reference evidence="1" key="1">
    <citation type="submission" date="2021-02" db="EMBL/GenBank/DDBJ databases">
        <authorList>
            <person name="Nowell W R."/>
        </authorList>
    </citation>
    <scope>NUCLEOTIDE SEQUENCE</scope>
</reference>
<accession>A0A820FA91</accession>
<dbReference type="Gene3D" id="3.30.56.110">
    <property type="entry name" value="Protein of unknown function DUF2237"/>
    <property type="match status" value="1"/>
</dbReference>
<protein>
    <recommendedName>
        <fullName evidence="3">DUF2237 domain-containing protein</fullName>
    </recommendedName>
</protein>
<gene>
    <name evidence="1" type="ORF">FNK824_LOCUS38939</name>
</gene>